<accession>A0A9P9DCT3</accession>
<dbReference type="AlphaFoldDB" id="A0A9P9DCT3"/>
<name>A0A9P9DCT3_9HYPO</name>
<comment type="caution">
    <text evidence="1">The sequence shown here is derived from an EMBL/GenBank/DDBJ whole genome shotgun (WGS) entry which is preliminary data.</text>
</comment>
<keyword evidence="2" id="KW-1185">Reference proteome</keyword>
<evidence type="ECO:0000313" key="1">
    <source>
        <dbReference type="EMBL" id="KAH7116456.1"/>
    </source>
</evidence>
<organism evidence="1 2">
    <name type="scientific">Dactylonectria macrodidyma</name>
    <dbReference type="NCBI Taxonomy" id="307937"/>
    <lineage>
        <taxon>Eukaryota</taxon>
        <taxon>Fungi</taxon>
        <taxon>Dikarya</taxon>
        <taxon>Ascomycota</taxon>
        <taxon>Pezizomycotina</taxon>
        <taxon>Sordariomycetes</taxon>
        <taxon>Hypocreomycetidae</taxon>
        <taxon>Hypocreales</taxon>
        <taxon>Nectriaceae</taxon>
        <taxon>Dactylonectria</taxon>
    </lineage>
</organism>
<dbReference type="Proteomes" id="UP000738349">
    <property type="component" value="Unassembled WGS sequence"/>
</dbReference>
<gene>
    <name evidence="1" type="ORF">EDB81DRAFT_767475</name>
</gene>
<sequence length="150" mass="16845">MENKLHEDADALGSSMSQFKYVYSRLSGRAKEDVTTFVEIEVTSKERKESFAAFYPRFEREIANANAEAWPDDSKISYLRNALNDKLKLMLVPVNRAEINSYIGLATNRLSHSGGSDARAVRVDLLLTTTARAAGEGALDWLLLLLDFFH</sequence>
<protein>
    <submittedName>
        <fullName evidence="1">Uncharacterized protein</fullName>
    </submittedName>
</protein>
<reference evidence="1" key="1">
    <citation type="journal article" date="2021" name="Nat. Commun.">
        <title>Genetic determinants of endophytism in the Arabidopsis root mycobiome.</title>
        <authorList>
            <person name="Mesny F."/>
            <person name="Miyauchi S."/>
            <person name="Thiergart T."/>
            <person name="Pickel B."/>
            <person name="Atanasova L."/>
            <person name="Karlsson M."/>
            <person name="Huettel B."/>
            <person name="Barry K.W."/>
            <person name="Haridas S."/>
            <person name="Chen C."/>
            <person name="Bauer D."/>
            <person name="Andreopoulos W."/>
            <person name="Pangilinan J."/>
            <person name="LaButti K."/>
            <person name="Riley R."/>
            <person name="Lipzen A."/>
            <person name="Clum A."/>
            <person name="Drula E."/>
            <person name="Henrissat B."/>
            <person name="Kohler A."/>
            <person name="Grigoriev I.V."/>
            <person name="Martin F.M."/>
            <person name="Hacquard S."/>
        </authorList>
    </citation>
    <scope>NUCLEOTIDE SEQUENCE</scope>
    <source>
        <strain evidence="1">MPI-CAGE-AT-0147</strain>
    </source>
</reference>
<dbReference type="EMBL" id="JAGMUV010000029">
    <property type="protein sequence ID" value="KAH7116456.1"/>
    <property type="molecule type" value="Genomic_DNA"/>
</dbReference>
<evidence type="ECO:0000313" key="2">
    <source>
        <dbReference type="Proteomes" id="UP000738349"/>
    </source>
</evidence>
<proteinExistence type="predicted"/>
<dbReference type="OrthoDB" id="5152741at2759"/>